<keyword evidence="2" id="KW-1185">Reference proteome</keyword>
<gene>
    <name evidence="1" type="ORF">SAMN04488023_11816</name>
</gene>
<reference evidence="1 2" key="1">
    <citation type="submission" date="2016-10" db="EMBL/GenBank/DDBJ databases">
        <authorList>
            <person name="de Groot N.N."/>
        </authorList>
    </citation>
    <scope>NUCLEOTIDE SEQUENCE [LARGE SCALE GENOMIC DNA]</scope>
    <source>
        <strain evidence="1 2">DSM 18610</strain>
    </source>
</reference>
<proteinExistence type="predicted"/>
<evidence type="ECO:0000313" key="2">
    <source>
        <dbReference type="Proteomes" id="UP000199572"/>
    </source>
</evidence>
<sequence>MKIFNVQPVQVNEFIFNPELLSTSAISQCYQSGFDFEFDLLNSFTIIFEIYHTVGDDFADELIPGDQPNEFTVGIGAECGGGQILLSYHCSCQFNYENEGLTADLLSLNTFLDGFYRHVKTLLNQAGFESLKEKEEIIRLRHPLKETAIQIIENLRGNNLYEF</sequence>
<accession>A0A1H9SH01</accession>
<dbReference type="RefSeq" id="WP_090885604.1">
    <property type="nucleotide sequence ID" value="NZ_FOGG01000018.1"/>
</dbReference>
<protein>
    <submittedName>
        <fullName evidence="1">Uncharacterized protein</fullName>
    </submittedName>
</protein>
<evidence type="ECO:0000313" key="1">
    <source>
        <dbReference type="EMBL" id="SER84244.1"/>
    </source>
</evidence>
<organism evidence="1 2">
    <name type="scientific">Pedobacter rhizosphaerae</name>
    <dbReference type="NCBI Taxonomy" id="390241"/>
    <lineage>
        <taxon>Bacteria</taxon>
        <taxon>Pseudomonadati</taxon>
        <taxon>Bacteroidota</taxon>
        <taxon>Sphingobacteriia</taxon>
        <taxon>Sphingobacteriales</taxon>
        <taxon>Sphingobacteriaceae</taxon>
        <taxon>Pedobacter</taxon>
    </lineage>
</organism>
<name>A0A1H9SH01_9SPHI</name>
<dbReference type="Proteomes" id="UP000199572">
    <property type="component" value="Unassembled WGS sequence"/>
</dbReference>
<dbReference type="AlphaFoldDB" id="A0A1H9SH01"/>
<dbReference type="OrthoDB" id="760454at2"/>
<dbReference type="EMBL" id="FOGG01000018">
    <property type="protein sequence ID" value="SER84244.1"/>
    <property type="molecule type" value="Genomic_DNA"/>
</dbReference>
<dbReference type="STRING" id="390241.SAMN04488023_11816"/>